<proteinExistence type="predicted"/>
<dbReference type="EMBL" id="CAGKOT010000063">
    <property type="protein sequence ID" value="CAB5388929.1"/>
    <property type="molecule type" value="Genomic_DNA"/>
</dbReference>
<dbReference type="OrthoDB" id="2349664at2759"/>
<comment type="caution">
    <text evidence="1">The sequence shown here is derived from an EMBL/GenBank/DDBJ whole genome shotgun (WGS) entry which is preliminary data.</text>
</comment>
<accession>A0A915ZVM8</accession>
<organism evidence="1 2">
    <name type="scientific">Rhizophagus irregularis</name>
    <dbReference type="NCBI Taxonomy" id="588596"/>
    <lineage>
        <taxon>Eukaryota</taxon>
        <taxon>Fungi</taxon>
        <taxon>Fungi incertae sedis</taxon>
        <taxon>Mucoromycota</taxon>
        <taxon>Glomeromycotina</taxon>
        <taxon>Glomeromycetes</taxon>
        <taxon>Glomerales</taxon>
        <taxon>Glomeraceae</taxon>
        <taxon>Rhizophagus</taxon>
    </lineage>
</organism>
<evidence type="ECO:0000313" key="1">
    <source>
        <dbReference type="EMBL" id="CAB5388929.1"/>
    </source>
</evidence>
<gene>
    <name evidence="1" type="ORF">CHRIB12_LOCUS20822</name>
</gene>
<reference evidence="1" key="1">
    <citation type="submission" date="2020-05" db="EMBL/GenBank/DDBJ databases">
        <authorList>
            <person name="Rincon C."/>
            <person name="Sanders R I."/>
            <person name="Robbins C."/>
            <person name="Chaturvedi A."/>
        </authorList>
    </citation>
    <scope>NUCLEOTIDE SEQUENCE</scope>
    <source>
        <strain evidence="1">CHB12</strain>
    </source>
</reference>
<protein>
    <submittedName>
        <fullName evidence="1">Uncharacterized protein</fullName>
    </submittedName>
</protein>
<dbReference type="Proteomes" id="UP000684084">
    <property type="component" value="Unassembled WGS sequence"/>
</dbReference>
<dbReference type="AlphaFoldDB" id="A0A915ZVM8"/>
<evidence type="ECO:0000313" key="2">
    <source>
        <dbReference type="Proteomes" id="UP000684084"/>
    </source>
</evidence>
<sequence length="75" mass="8763">MIIFLLPKSSKKFLSDNIPEFSLTEISYDKPLFNYISFFTQISPDLISSISQSLVNSKGYNDEKWIAEKYENKFI</sequence>
<name>A0A915ZVM8_9GLOM</name>